<feature type="domain" description="TNFR-Cys" evidence="11">
    <location>
        <begin position="5"/>
        <end position="51"/>
    </location>
</feature>
<feature type="domain" description="TNFR-Cys" evidence="11">
    <location>
        <begin position="97"/>
        <end position="138"/>
    </location>
</feature>
<evidence type="ECO:0000256" key="3">
    <source>
        <dbReference type="ARBA" id="ARBA00022703"/>
    </source>
</evidence>
<feature type="repeat" description="TNFR-Cys" evidence="8">
    <location>
        <begin position="5"/>
        <end position="51"/>
    </location>
</feature>
<evidence type="ECO:0000256" key="9">
    <source>
        <dbReference type="SAM" id="MobiDB-lite"/>
    </source>
</evidence>
<evidence type="ECO:0000256" key="2">
    <source>
        <dbReference type="ARBA" id="ARBA00022525"/>
    </source>
</evidence>
<evidence type="ECO:0000256" key="5">
    <source>
        <dbReference type="ARBA" id="ARBA00022737"/>
    </source>
</evidence>
<feature type="disulfide bond" evidence="8">
    <location>
        <begin position="120"/>
        <end position="138"/>
    </location>
</feature>
<name>A0A6J8CA07_MYTCO</name>
<dbReference type="InterPro" id="IPR001368">
    <property type="entry name" value="TNFR/NGFR_Cys_rich_reg"/>
</dbReference>
<dbReference type="Proteomes" id="UP000507470">
    <property type="component" value="Unassembled WGS sequence"/>
</dbReference>
<accession>A0A6J8CA07</accession>
<keyword evidence="10" id="KW-0472">Membrane</keyword>
<feature type="disulfide bond" evidence="8">
    <location>
        <begin position="6"/>
        <end position="21"/>
    </location>
</feature>
<dbReference type="Gene3D" id="2.10.50.10">
    <property type="entry name" value="Tumor Necrosis Factor Receptor, subunit A, domain 2"/>
    <property type="match status" value="2"/>
</dbReference>
<dbReference type="GO" id="GO:0006915">
    <property type="term" value="P:apoptotic process"/>
    <property type="evidence" value="ECO:0007669"/>
    <property type="project" value="UniProtKB-KW"/>
</dbReference>
<keyword evidence="10" id="KW-1133">Transmembrane helix</keyword>
<dbReference type="EMBL" id="CACVKT020004983">
    <property type="protein sequence ID" value="CAC5392432.1"/>
    <property type="molecule type" value="Genomic_DNA"/>
</dbReference>
<evidence type="ECO:0000256" key="10">
    <source>
        <dbReference type="SAM" id="Phobius"/>
    </source>
</evidence>
<keyword evidence="13" id="KW-1185">Reference proteome</keyword>
<organism evidence="12 13">
    <name type="scientific">Mytilus coruscus</name>
    <name type="common">Sea mussel</name>
    <dbReference type="NCBI Taxonomy" id="42192"/>
    <lineage>
        <taxon>Eukaryota</taxon>
        <taxon>Metazoa</taxon>
        <taxon>Spiralia</taxon>
        <taxon>Lophotrochozoa</taxon>
        <taxon>Mollusca</taxon>
        <taxon>Bivalvia</taxon>
        <taxon>Autobranchia</taxon>
        <taxon>Pteriomorphia</taxon>
        <taxon>Mytilida</taxon>
        <taxon>Mytiloidea</taxon>
        <taxon>Mytilidae</taxon>
        <taxon>Mytilinae</taxon>
        <taxon>Mytilus</taxon>
    </lineage>
</organism>
<keyword evidence="10" id="KW-0812">Transmembrane</keyword>
<dbReference type="PROSITE" id="PS50050">
    <property type="entry name" value="TNFR_NGFR_2"/>
    <property type="match status" value="2"/>
</dbReference>
<gene>
    <name evidence="12" type="ORF">MCOR_27366</name>
</gene>
<evidence type="ECO:0000256" key="8">
    <source>
        <dbReference type="PROSITE-ProRule" id="PRU00206"/>
    </source>
</evidence>
<feature type="region of interest" description="Disordered" evidence="9">
    <location>
        <begin position="211"/>
        <end position="237"/>
    </location>
</feature>
<dbReference type="GO" id="GO:0005576">
    <property type="term" value="C:extracellular region"/>
    <property type="evidence" value="ECO:0007669"/>
    <property type="project" value="UniProtKB-SubCell"/>
</dbReference>
<dbReference type="PROSITE" id="PS00652">
    <property type="entry name" value="TNFR_NGFR_1"/>
    <property type="match status" value="1"/>
</dbReference>
<reference evidence="12 13" key="1">
    <citation type="submission" date="2020-06" db="EMBL/GenBank/DDBJ databases">
        <authorList>
            <person name="Li R."/>
            <person name="Bekaert M."/>
        </authorList>
    </citation>
    <scope>NUCLEOTIDE SEQUENCE [LARGE SCALE GENOMIC DNA]</scope>
    <source>
        <strain evidence="13">wild</strain>
    </source>
</reference>
<dbReference type="Pfam" id="PF00020">
    <property type="entry name" value="TNFR_c6"/>
    <property type="match status" value="1"/>
</dbReference>
<keyword evidence="6 8" id="KW-1015">Disulfide bond</keyword>
<proteinExistence type="predicted"/>
<evidence type="ECO:0000256" key="7">
    <source>
        <dbReference type="ARBA" id="ARBA00023180"/>
    </source>
</evidence>
<dbReference type="PANTHER" id="PTHR23097:SF181">
    <property type="entry name" value="CASPASE-8-LIKE"/>
    <property type="match status" value="1"/>
</dbReference>
<dbReference type="InterPro" id="IPR052459">
    <property type="entry name" value="TNFRSF_decoy_receptor"/>
</dbReference>
<comment type="subcellular location">
    <subcellularLocation>
        <location evidence="1">Secreted</location>
    </subcellularLocation>
</comment>
<dbReference type="OrthoDB" id="6083845at2759"/>
<evidence type="ECO:0000259" key="11">
    <source>
        <dbReference type="PROSITE" id="PS50050"/>
    </source>
</evidence>
<evidence type="ECO:0000313" key="13">
    <source>
        <dbReference type="Proteomes" id="UP000507470"/>
    </source>
</evidence>
<keyword evidence="4" id="KW-0732">Signal</keyword>
<evidence type="ECO:0000256" key="1">
    <source>
        <dbReference type="ARBA" id="ARBA00004613"/>
    </source>
</evidence>
<keyword evidence="5" id="KW-0677">Repeat</keyword>
<protein>
    <recommendedName>
        <fullName evidence="11">TNFR-Cys domain-containing protein</fullName>
    </recommendedName>
</protein>
<keyword evidence="3" id="KW-0053">Apoptosis</keyword>
<feature type="repeat" description="TNFR-Cys" evidence="8">
    <location>
        <begin position="97"/>
        <end position="138"/>
    </location>
</feature>
<keyword evidence="2" id="KW-0964">Secreted</keyword>
<evidence type="ECO:0000313" key="12">
    <source>
        <dbReference type="EMBL" id="CAC5392432.1"/>
    </source>
</evidence>
<dbReference type="AlphaFoldDB" id="A0A6J8CA07"/>
<keyword evidence="7" id="KW-0325">Glycoprotein</keyword>
<evidence type="ECO:0000256" key="6">
    <source>
        <dbReference type="ARBA" id="ARBA00023157"/>
    </source>
</evidence>
<feature type="transmembrane region" description="Helical" evidence="10">
    <location>
        <begin position="156"/>
        <end position="177"/>
    </location>
</feature>
<evidence type="ECO:0000256" key="4">
    <source>
        <dbReference type="ARBA" id="ARBA00022729"/>
    </source>
</evidence>
<sequence length="358" mass="40329">MQCVPCPDGAYQVTSNRANYCTSCTRCEKIVMNHWVSAILSPCTATSNTVCGCIQGYHFTKDQREPVRGFCQANSLCSAGHGLVANASHFTDTQCKPCTNGTSYNPAQSVDPCHQCMTSCPNNTEMWYPCNTTHNMACTPDREVIHVVGKSDSNTYLTAGMGTGMGFMVVLCSICFFKRRKKGTENIVQINNPINDISLVNSNDIPLVNRSPNNDMPLVERNPNNDMPLVNRNPNNDMPLVNRQDVGSILENILKTSLRSGDEIDWESFFNTFSIKVTVLPDWEQFIRTLFTLTDSGRGQETVNEAKEYYDRDQYHSRLFHALTKWKERCYRENDTVMYGILCNAVDTHTTNVQFRPS</sequence>
<comment type="caution">
    <text evidence="8">Lacks conserved residue(s) required for the propagation of feature annotation.</text>
</comment>
<dbReference type="SMART" id="SM00208">
    <property type="entry name" value="TNFR"/>
    <property type="match status" value="3"/>
</dbReference>
<dbReference type="SUPFAM" id="SSF57586">
    <property type="entry name" value="TNF receptor-like"/>
    <property type="match status" value="1"/>
</dbReference>
<feature type="disulfide bond" evidence="8">
    <location>
        <begin position="98"/>
        <end position="113"/>
    </location>
</feature>
<dbReference type="PANTHER" id="PTHR23097">
    <property type="entry name" value="TUMOR NECROSIS FACTOR RECEPTOR SUPERFAMILY MEMBER"/>
    <property type="match status" value="1"/>
</dbReference>